<evidence type="ECO:0000313" key="2">
    <source>
        <dbReference type="Proteomes" id="UP000704712"/>
    </source>
</evidence>
<dbReference type="Proteomes" id="UP000704712">
    <property type="component" value="Unassembled WGS sequence"/>
</dbReference>
<dbReference type="EMBL" id="JAACNO010001139">
    <property type="protein sequence ID" value="KAF4142833.1"/>
    <property type="molecule type" value="Genomic_DNA"/>
</dbReference>
<evidence type="ECO:0000313" key="1">
    <source>
        <dbReference type="EMBL" id="KAF4142833.1"/>
    </source>
</evidence>
<comment type="caution">
    <text evidence="1">The sequence shown here is derived from an EMBL/GenBank/DDBJ whole genome shotgun (WGS) entry which is preliminary data.</text>
</comment>
<proteinExistence type="predicted"/>
<gene>
    <name evidence="1" type="ORF">GN958_ATG07970</name>
</gene>
<dbReference type="AlphaFoldDB" id="A0A8S9UQT7"/>
<accession>A0A8S9UQT7</accession>
<organism evidence="1 2">
    <name type="scientific">Phytophthora infestans</name>
    <name type="common">Potato late blight agent</name>
    <name type="synonym">Botrytis infestans</name>
    <dbReference type="NCBI Taxonomy" id="4787"/>
    <lineage>
        <taxon>Eukaryota</taxon>
        <taxon>Sar</taxon>
        <taxon>Stramenopiles</taxon>
        <taxon>Oomycota</taxon>
        <taxon>Peronosporomycetes</taxon>
        <taxon>Peronosporales</taxon>
        <taxon>Peronosporaceae</taxon>
        <taxon>Phytophthora</taxon>
    </lineage>
</organism>
<name>A0A8S9UQT7_PHYIN</name>
<sequence length="246" mass="27468">MPKKSTRAIGTSIFVNGASIEIEPLNAVAVSQLEDRPVLQTETLLLLPAPSDPHDSHPPPHVLFTPATTSSRTAKRPFFRGTIKKAAKRQRLVKPKFDFYLVSGTDERIQRDLLRIVKFADEQSKAPFQVSVPVARSARMVPAVQVSQASYRQLTFLDALAPCVSRKSSAPQDRFSFLSLNIEELGYYGLLVAYEDGAHDILLWLGGEALDACHFSGRPQRLVRTTKLRPQTLRESSSTRYEQGRH</sequence>
<reference evidence="1" key="1">
    <citation type="submission" date="2020-03" db="EMBL/GenBank/DDBJ databases">
        <title>Hybrid Assembly of Korean Phytophthora infestans isolates.</title>
        <authorList>
            <person name="Prokchorchik M."/>
            <person name="Lee Y."/>
            <person name="Seo J."/>
            <person name="Cho J.-H."/>
            <person name="Park Y.-E."/>
            <person name="Jang D.-C."/>
            <person name="Im J.-S."/>
            <person name="Choi J.-G."/>
            <person name="Park H.-J."/>
            <person name="Lee G.-B."/>
            <person name="Lee Y.-G."/>
            <person name="Hong S.-Y."/>
            <person name="Cho K."/>
            <person name="Sohn K.H."/>
        </authorList>
    </citation>
    <scope>NUCLEOTIDE SEQUENCE</scope>
    <source>
        <strain evidence="1">KR_2_A2</strain>
    </source>
</reference>
<protein>
    <submittedName>
        <fullName evidence="1">Uncharacterized protein</fullName>
    </submittedName>
</protein>